<protein>
    <submittedName>
        <fullName evidence="2">CPK19 protein</fullName>
    </submittedName>
</protein>
<dbReference type="EMBL" id="CAJNDS010000122">
    <property type="protein sequence ID" value="CAE6966161.1"/>
    <property type="molecule type" value="Genomic_DNA"/>
</dbReference>
<feature type="transmembrane region" description="Helical" evidence="1">
    <location>
        <begin position="20"/>
        <end position="39"/>
    </location>
</feature>
<organism evidence="2 3">
    <name type="scientific">Symbiodinium natans</name>
    <dbReference type="NCBI Taxonomy" id="878477"/>
    <lineage>
        <taxon>Eukaryota</taxon>
        <taxon>Sar</taxon>
        <taxon>Alveolata</taxon>
        <taxon>Dinophyceae</taxon>
        <taxon>Suessiales</taxon>
        <taxon>Symbiodiniaceae</taxon>
        <taxon>Symbiodinium</taxon>
    </lineage>
</organism>
<dbReference type="Proteomes" id="UP000604046">
    <property type="component" value="Unassembled WGS sequence"/>
</dbReference>
<evidence type="ECO:0000313" key="3">
    <source>
        <dbReference type="Proteomes" id="UP000604046"/>
    </source>
</evidence>
<gene>
    <name evidence="2" type="primary">CPK19</name>
    <name evidence="2" type="ORF">SNAT2548_LOCUS2199</name>
</gene>
<evidence type="ECO:0000256" key="1">
    <source>
        <dbReference type="SAM" id="Phobius"/>
    </source>
</evidence>
<name>A0A812I0B5_9DINO</name>
<accession>A0A812I0B5</accession>
<evidence type="ECO:0000313" key="2">
    <source>
        <dbReference type="EMBL" id="CAE6966161.1"/>
    </source>
</evidence>
<sequence>VLGPFLQTSPSEASEGSEGSLKIFAFTILFIAFLFYRACAKRSGKEEEEEDENWEECFQEAPYLETALRMGHARPRVMRSGSETWRQDPSREPVLVRGVSAHELLLT</sequence>
<keyword evidence="1" id="KW-0472">Membrane</keyword>
<dbReference type="AlphaFoldDB" id="A0A812I0B5"/>
<feature type="non-terminal residue" evidence="2">
    <location>
        <position position="1"/>
    </location>
</feature>
<keyword evidence="3" id="KW-1185">Reference proteome</keyword>
<keyword evidence="1" id="KW-0812">Transmembrane</keyword>
<proteinExistence type="predicted"/>
<comment type="caution">
    <text evidence="2">The sequence shown here is derived from an EMBL/GenBank/DDBJ whole genome shotgun (WGS) entry which is preliminary data.</text>
</comment>
<reference evidence="2" key="1">
    <citation type="submission" date="2021-02" db="EMBL/GenBank/DDBJ databases">
        <authorList>
            <person name="Dougan E. K."/>
            <person name="Rhodes N."/>
            <person name="Thang M."/>
            <person name="Chan C."/>
        </authorList>
    </citation>
    <scope>NUCLEOTIDE SEQUENCE</scope>
</reference>
<keyword evidence="1" id="KW-1133">Transmembrane helix</keyword>